<dbReference type="InterPro" id="IPR006665">
    <property type="entry name" value="OmpA-like"/>
</dbReference>
<feature type="domain" description="OmpA-like" evidence="10">
    <location>
        <begin position="144"/>
        <end position="266"/>
    </location>
</feature>
<sequence>MKKRADPEKPAQLWLNTFSDLMNLLLCFFVLLFAMSNVDQEKFQELSASLSAAFNVLPSGGSAINNDGILVGSGASQLNAIAEQYNNMGLDSDGDYSQEQEESKDAFEEVEKAGLEESEKMADAIEDALKEANVLDEVEITATSKYVELNLGSGILFDSGRAELKSEAVNLIEKVADAIYQYNDNLIIIEGHTDNVPINTAEFPDNMMLSQKRAYSVFKYLVNNKGFDPATMMSSGRGESVPIASNSTADGRAQNRRVEIKIYNTYNS</sequence>
<comment type="similarity">
    <text evidence="3">Belongs to the MotB family.</text>
</comment>
<evidence type="ECO:0000256" key="1">
    <source>
        <dbReference type="ARBA" id="ARBA00004162"/>
    </source>
</evidence>
<organism evidence="11 12">
    <name type="scientific">Lachnospira hominis</name>
    <name type="common">ex Liu et al. 2021</name>
    <dbReference type="NCBI Taxonomy" id="2763051"/>
    <lineage>
        <taxon>Bacteria</taxon>
        <taxon>Bacillati</taxon>
        <taxon>Bacillota</taxon>
        <taxon>Clostridia</taxon>
        <taxon>Lachnospirales</taxon>
        <taxon>Lachnospiraceae</taxon>
        <taxon>Lachnospira</taxon>
    </lineage>
</organism>
<keyword evidence="6" id="KW-1133">Transmembrane helix</keyword>
<evidence type="ECO:0000256" key="9">
    <source>
        <dbReference type="PROSITE-ProRule" id="PRU00473"/>
    </source>
</evidence>
<accession>A0ABR7G2D2</accession>
<dbReference type="InterPro" id="IPR050330">
    <property type="entry name" value="Bact_OuterMem_StrucFunc"/>
</dbReference>
<dbReference type="InterPro" id="IPR036737">
    <property type="entry name" value="OmpA-like_sf"/>
</dbReference>
<dbReference type="SUPFAM" id="SSF103088">
    <property type="entry name" value="OmpA-like"/>
    <property type="match status" value="1"/>
</dbReference>
<dbReference type="InterPro" id="IPR006664">
    <property type="entry name" value="OMP_bac"/>
</dbReference>
<comment type="caution">
    <text evidence="11">The sequence shown here is derived from an EMBL/GenBank/DDBJ whole genome shotgun (WGS) entry which is preliminary data.</text>
</comment>
<keyword evidence="5" id="KW-0812">Transmembrane</keyword>
<proteinExistence type="inferred from homology"/>
<keyword evidence="7 9" id="KW-0472">Membrane</keyword>
<keyword evidence="11" id="KW-0282">Flagellum</keyword>
<dbReference type="PANTHER" id="PTHR30329:SF21">
    <property type="entry name" value="LIPOPROTEIN YIAD-RELATED"/>
    <property type="match status" value="1"/>
</dbReference>
<dbReference type="Proteomes" id="UP000628463">
    <property type="component" value="Unassembled WGS sequence"/>
</dbReference>
<evidence type="ECO:0000313" key="12">
    <source>
        <dbReference type="Proteomes" id="UP000628463"/>
    </source>
</evidence>
<evidence type="ECO:0000256" key="5">
    <source>
        <dbReference type="ARBA" id="ARBA00022692"/>
    </source>
</evidence>
<dbReference type="Pfam" id="PF13677">
    <property type="entry name" value="MotB_plug"/>
    <property type="match status" value="1"/>
</dbReference>
<evidence type="ECO:0000256" key="4">
    <source>
        <dbReference type="ARBA" id="ARBA00022475"/>
    </source>
</evidence>
<evidence type="ECO:0000256" key="6">
    <source>
        <dbReference type="ARBA" id="ARBA00022989"/>
    </source>
</evidence>
<dbReference type="PRINTS" id="PR01021">
    <property type="entry name" value="OMPADOMAIN"/>
</dbReference>
<dbReference type="EMBL" id="JACOPD010000006">
    <property type="protein sequence ID" value="MBC5681198.1"/>
    <property type="molecule type" value="Genomic_DNA"/>
</dbReference>
<evidence type="ECO:0000256" key="2">
    <source>
        <dbReference type="ARBA" id="ARBA00004442"/>
    </source>
</evidence>
<keyword evidence="11" id="KW-0969">Cilium</keyword>
<evidence type="ECO:0000256" key="8">
    <source>
        <dbReference type="ARBA" id="ARBA00023237"/>
    </source>
</evidence>
<reference evidence="11 12" key="1">
    <citation type="submission" date="2020-08" db="EMBL/GenBank/DDBJ databases">
        <title>Genome public.</title>
        <authorList>
            <person name="Liu C."/>
            <person name="Sun Q."/>
        </authorList>
    </citation>
    <scope>NUCLEOTIDE SEQUENCE [LARGE SCALE GENOMIC DNA]</scope>
    <source>
        <strain evidence="11 12">NSJ-43</strain>
    </source>
</reference>
<dbReference type="CDD" id="cd07185">
    <property type="entry name" value="OmpA_C-like"/>
    <property type="match status" value="1"/>
</dbReference>
<name>A0ABR7G2D2_9FIRM</name>
<dbReference type="RefSeq" id="WP_021866053.1">
    <property type="nucleotide sequence ID" value="NZ_JACOPD010000006.1"/>
</dbReference>
<evidence type="ECO:0000256" key="7">
    <source>
        <dbReference type="ARBA" id="ARBA00023136"/>
    </source>
</evidence>
<keyword evidence="12" id="KW-1185">Reference proteome</keyword>
<dbReference type="InterPro" id="IPR025713">
    <property type="entry name" value="MotB-like_N_dom"/>
</dbReference>
<keyword evidence="8" id="KW-0998">Cell outer membrane</keyword>
<comment type="subcellular location">
    <subcellularLocation>
        <location evidence="1">Cell membrane</location>
        <topology evidence="1">Single-pass membrane protein</topology>
    </subcellularLocation>
    <subcellularLocation>
        <location evidence="2">Cell outer membrane</location>
    </subcellularLocation>
</comment>
<evidence type="ECO:0000259" key="10">
    <source>
        <dbReference type="PROSITE" id="PS51123"/>
    </source>
</evidence>
<evidence type="ECO:0000313" key="11">
    <source>
        <dbReference type="EMBL" id="MBC5681198.1"/>
    </source>
</evidence>
<dbReference type="Gene3D" id="3.30.1330.60">
    <property type="entry name" value="OmpA-like domain"/>
    <property type="match status" value="1"/>
</dbReference>
<gene>
    <name evidence="11" type="ORF">H8S01_09515</name>
</gene>
<protein>
    <submittedName>
        <fullName evidence="11">Flagellar motor protein MotB</fullName>
    </submittedName>
</protein>
<keyword evidence="11" id="KW-0966">Cell projection</keyword>
<dbReference type="PANTHER" id="PTHR30329">
    <property type="entry name" value="STATOR ELEMENT OF FLAGELLAR MOTOR COMPLEX"/>
    <property type="match status" value="1"/>
</dbReference>
<dbReference type="PROSITE" id="PS51123">
    <property type="entry name" value="OMPA_2"/>
    <property type="match status" value="1"/>
</dbReference>
<evidence type="ECO:0000256" key="3">
    <source>
        <dbReference type="ARBA" id="ARBA00008914"/>
    </source>
</evidence>
<dbReference type="Pfam" id="PF00691">
    <property type="entry name" value="OmpA"/>
    <property type="match status" value="1"/>
</dbReference>
<keyword evidence="4" id="KW-1003">Cell membrane</keyword>